<dbReference type="InterPro" id="IPR029063">
    <property type="entry name" value="SAM-dependent_MTases_sf"/>
</dbReference>
<dbReference type="Proteomes" id="UP001194469">
    <property type="component" value="Unassembled WGS sequence"/>
</dbReference>
<keyword evidence="2" id="KW-1185">Reference proteome</keyword>
<reference evidence="1 2" key="1">
    <citation type="submission" date="2019-08" db="EMBL/GenBank/DDBJ databases">
        <authorList>
            <person name="Luo N."/>
        </authorList>
    </citation>
    <scope>NUCLEOTIDE SEQUENCE [LARGE SCALE GENOMIC DNA]</scope>
    <source>
        <strain evidence="1 2">NCIMB 9442</strain>
    </source>
</reference>
<dbReference type="EMBL" id="VRYY01000239">
    <property type="protein sequence ID" value="MBG3877200.1"/>
    <property type="molecule type" value="Genomic_DNA"/>
</dbReference>
<dbReference type="GO" id="GO:0032259">
    <property type="term" value="P:methylation"/>
    <property type="evidence" value="ECO:0007669"/>
    <property type="project" value="UniProtKB-KW"/>
</dbReference>
<evidence type="ECO:0000313" key="2">
    <source>
        <dbReference type="Proteomes" id="UP001194469"/>
    </source>
</evidence>
<gene>
    <name evidence="1" type="ORF">FVW20_09280</name>
</gene>
<name>A0ABS0J422_9BACT</name>
<evidence type="ECO:0000313" key="1">
    <source>
        <dbReference type="EMBL" id="MBG3877200.1"/>
    </source>
</evidence>
<dbReference type="Pfam" id="PF13489">
    <property type="entry name" value="Methyltransf_23"/>
    <property type="match status" value="1"/>
</dbReference>
<accession>A0ABS0J422</accession>
<dbReference type="SUPFAM" id="SSF53335">
    <property type="entry name" value="S-adenosyl-L-methionine-dependent methyltransferases"/>
    <property type="match status" value="1"/>
</dbReference>
<dbReference type="RefSeq" id="WP_196609198.1">
    <property type="nucleotide sequence ID" value="NZ_VRYY01000239.1"/>
</dbReference>
<protein>
    <submittedName>
        <fullName evidence="1">Class I SAM-dependent methyltransferase</fullName>
    </submittedName>
</protein>
<dbReference type="Gene3D" id="3.40.50.150">
    <property type="entry name" value="Vaccinia Virus protein VP39"/>
    <property type="match status" value="1"/>
</dbReference>
<proteinExistence type="predicted"/>
<organism evidence="1 2">
    <name type="scientific">Nitratidesulfovibrio oxamicus</name>
    <dbReference type="NCBI Taxonomy" id="32016"/>
    <lineage>
        <taxon>Bacteria</taxon>
        <taxon>Pseudomonadati</taxon>
        <taxon>Thermodesulfobacteriota</taxon>
        <taxon>Desulfovibrionia</taxon>
        <taxon>Desulfovibrionales</taxon>
        <taxon>Desulfovibrionaceae</taxon>
        <taxon>Nitratidesulfovibrio</taxon>
    </lineage>
</organism>
<sequence length="259" mass="30157">MNAGNQQLYQRDLDQTLGNRQRLRRNRNLMLWYQELYHEMFRAVPDIAQKRVLEIGSGTSPLKMFLPSVITSDVLALKHLDMVFDCHTIADLSEIQDHTVDVITLTNVLHHLGDPFLFLRSATRKLKRGGEMFILEPYFSVLSYPLYKYLHHEPVDFGIPRPVLSAVNGPLSSSNQAMPYMIFFSRPDWLRELGDCYDLDETRVEFFTSLAYMATGGISRVFHVPHCIYKHYLVLDRFLARALPRLFASFFRVRLVAKR</sequence>
<comment type="caution">
    <text evidence="1">The sequence shown here is derived from an EMBL/GenBank/DDBJ whole genome shotgun (WGS) entry which is preliminary data.</text>
</comment>
<keyword evidence="1" id="KW-0808">Transferase</keyword>
<dbReference type="GO" id="GO:0008168">
    <property type="term" value="F:methyltransferase activity"/>
    <property type="evidence" value="ECO:0007669"/>
    <property type="project" value="UniProtKB-KW"/>
</dbReference>
<keyword evidence="1" id="KW-0489">Methyltransferase</keyword>